<feature type="signal peptide" evidence="1">
    <location>
        <begin position="1"/>
        <end position="24"/>
    </location>
</feature>
<organism evidence="2 3">
    <name type="scientific">Archangium violaceum Cb vi76</name>
    <dbReference type="NCBI Taxonomy" id="1406225"/>
    <lineage>
        <taxon>Bacteria</taxon>
        <taxon>Pseudomonadati</taxon>
        <taxon>Myxococcota</taxon>
        <taxon>Myxococcia</taxon>
        <taxon>Myxococcales</taxon>
        <taxon>Cystobacterineae</taxon>
        <taxon>Archangiaceae</taxon>
        <taxon>Archangium</taxon>
    </lineage>
</organism>
<evidence type="ECO:0000313" key="3">
    <source>
        <dbReference type="Proteomes" id="UP000028547"/>
    </source>
</evidence>
<reference evidence="2 3" key="1">
    <citation type="submission" date="2014-07" db="EMBL/GenBank/DDBJ databases">
        <title>Draft Genome Sequence of Gephyronic Acid Producer, Cystobacter violaceus Strain Cb vi76.</title>
        <authorList>
            <person name="Stevens D.C."/>
            <person name="Young J."/>
            <person name="Carmichael R."/>
            <person name="Tan J."/>
            <person name="Taylor R.E."/>
        </authorList>
    </citation>
    <scope>NUCLEOTIDE SEQUENCE [LARGE SCALE GENOMIC DNA]</scope>
    <source>
        <strain evidence="2 3">Cb vi76</strain>
    </source>
</reference>
<evidence type="ECO:0008006" key="4">
    <source>
        <dbReference type="Google" id="ProtNLM"/>
    </source>
</evidence>
<dbReference type="InterPro" id="IPR021675">
    <property type="entry name" value="DUF3261"/>
</dbReference>
<gene>
    <name evidence="2" type="ORF">Q664_21805</name>
</gene>
<feature type="chain" id="PRO_5001781640" description="DUF3261 domain-containing protein" evidence="1">
    <location>
        <begin position="25"/>
        <end position="188"/>
    </location>
</feature>
<accession>A0A084SSL6</accession>
<protein>
    <recommendedName>
        <fullName evidence="4">DUF3261 domain-containing protein</fullName>
    </recommendedName>
</protein>
<dbReference type="AlphaFoldDB" id="A0A084SSL6"/>
<dbReference type="EMBL" id="JPMI01000142">
    <property type="protein sequence ID" value="KFA91451.1"/>
    <property type="molecule type" value="Genomic_DNA"/>
</dbReference>
<sequence>MRRLISTTALLSLAACATTPTRPAAPAVSLPVLELSPATFGETVSLAQHLSFAHDADPEGLRSLEALLEIDTSALRLAGFMLGRRVFTMQWDGTVLTEQRDPHVPAQLQSRQVLRDVQLVYWPAEALRSALPPGWTLEESPGRRALLETGREWVTVQYDGEPRHAGRAELLNHAEHYRLTIESRPADE</sequence>
<keyword evidence="1" id="KW-0732">Signal</keyword>
<dbReference type="Pfam" id="PF11659">
    <property type="entry name" value="DUF3261"/>
    <property type="match status" value="1"/>
</dbReference>
<evidence type="ECO:0000313" key="2">
    <source>
        <dbReference type="EMBL" id="KFA91451.1"/>
    </source>
</evidence>
<evidence type="ECO:0000256" key="1">
    <source>
        <dbReference type="SAM" id="SignalP"/>
    </source>
</evidence>
<dbReference type="Proteomes" id="UP000028547">
    <property type="component" value="Unassembled WGS sequence"/>
</dbReference>
<dbReference type="RefSeq" id="WP_043398537.1">
    <property type="nucleotide sequence ID" value="NZ_JPMI01000142.1"/>
</dbReference>
<dbReference type="PROSITE" id="PS51257">
    <property type="entry name" value="PROKAR_LIPOPROTEIN"/>
    <property type="match status" value="1"/>
</dbReference>
<proteinExistence type="predicted"/>
<comment type="caution">
    <text evidence="2">The sequence shown here is derived from an EMBL/GenBank/DDBJ whole genome shotgun (WGS) entry which is preliminary data.</text>
</comment>
<name>A0A084SSL6_9BACT</name>